<evidence type="ECO:0000256" key="1">
    <source>
        <dbReference type="ARBA" id="ARBA00025483"/>
    </source>
</evidence>
<dbReference type="InterPro" id="IPR006054">
    <property type="entry name" value="DnaQ"/>
</dbReference>
<dbReference type="InterPro" id="IPR013520">
    <property type="entry name" value="Ribonucl_H"/>
</dbReference>
<gene>
    <name evidence="4" type="primary">dinG_1</name>
    <name evidence="4" type="ORF">SAMEA104719789_01268</name>
</gene>
<dbReference type="GO" id="GO:0045004">
    <property type="term" value="P:DNA replication proofreading"/>
    <property type="evidence" value="ECO:0007669"/>
    <property type="project" value="TreeGrafter"/>
</dbReference>
<organism evidence="4 5">
    <name type="scientific">Candidatus Ornithobacterium hominis</name>
    <dbReference type="NCBI Taxonomy" id="2497989"/>
    <lineage>
        <taxon>Bacteria</taxon>
        <taxon>Pseudomonadati</taxon>
        <taxon>Bacteroidota</taxon>
        <taxon>Flavobacteriia</taxon>
        <taxon>Flavobacteriales</taxon>
        <taxon>Weeksellaceae</taxon>
        <taxon>Ornithobacterium</taxon>
    </lineage>
</organism>
<accession>A0A383U0T5</accession>
<comment type="function">
    <text evidence="1">DNA polymerase III is a complex, multichain enzyme responsible for most of the replicative synthesis in bacteria. The epsilon subunit contain the editing function and is a proofreading 3'-5' exonuclease.</text>
</comment>
<protein>
    <submittedName>
        <fullName evidence="4">Probable ATP-dependent helicase dinG homolog</fullName>
        <ecNumber evidence="4">3.6.4.12</ecNumber>
    </submittedName>
</protein>
<dbReference type="PANTHER" id="PTHR30231">
    <property type="entry name" value="DNA POLYMERASE III SUBUNIT EPSILON"/>
    <property type="match status" value="1"/>
</dbReference>
<reference evidence="4 5" key="1">
    <citation type="submission" date="2018-09" db="EMBL/GenBank/DDBJ databases">
        <authorList>
            <consortium name="Pathogen Informatics"/>
        </authorList>
    </citation>
    <scope>NUCLEOTIDE SEQUENCE [LARGE SCALE GENOMIC DNA]</scope>
    <source>
        <strain evidence="4 5">OH-22767</strain>
    </source>
</reference>
<keyword evidence="4" id="KW-0067">ATP-binding</keyword>
<dbReference type="Gene3D" id="3.40.1440.10">
    <property type="entry name" value="GIY-YIG endonuclease"/>
    <property type="match status" value="1"/>
</dbReference>
<dbReference type="Pfam" id="PF00929">
    <property type="entry name" value="RNase_T"/>
    <property type="match status" value="1"/>
</dbReference>
<dbReference type="InterPro" id="IPR035901">
    <property type="entry name" value="GIY-YIG_endonuc_sf"/>
</dbReference>
<dbReference type="RefSeq" id="WP_119059521.1">
    <property type="nucleotide sequence ID" value="NZ_UNSC01000005.1"/>
</dbReference>
<keyword evidence="4" id="KW-0547">Nucleotide-binding</keyword>
<evidence type="ECO:0000256" key="2">
    <source>
        <dbReference type="ARBA" id="ARBA00026073"/>
    </source>
</evidence>
<evidence type="ECO:0000259" key="3">
    <source>
        <dbReference type="SMART" id="SM00479"/>
    </source>
</evidence>
<feature type="domain" description="Exonuclease" evidence="3">
    <location>
        <begin position="2"/>
        <end position="167"/>
    </location>
</feature>
<dbReference type="SUPFAM" id="SSF53098">
    <property type="entry name" value="Ribonuclease H-like"/>
    <property type="match status" value="1"/>
</dbReference>
<dbReference type="GO" id="GO:0005829">
    <property type="term" value="C:cytosol"/>
    <property type="evidence" value="ECO:0007669"/>
    <property type="project" value="TreeGrafter"/>
</dbReference>
<dbReference type="GO" id="GO:0003887">
    <property type="term" value="F:DNA-directed DNA polymerase activity"/>
    <property type="evidence" value="ECO:0007669"/>
    <property type="project" value="InterPro"/>
</dbReference>
<dbReference type="Proteomes" id="UP000262142">
    <property type="component" value="Unassembled WGS sequence"/>
</dbReference>
<evidence type="ECO:0000313" key="4">
    <source>
        <dbReference type="EMBL" id="SZD73455.1"/>
    </source>
</evidence>
<dbReference type="CDD" id="cd06127">
    <property type="entry name" value="DEDDh"/>
    <property type="match status" value="1"/>
</dbReference>
<dbReference type="GO" id="GO:0003678">
    <property type="term" value="F:DNA helicase activity"/>
    <property type="evidence" value="ECO:0007669"/>
    <property type="project" value="UniProtKB-EC"/>
</dbReference>
<comment type="subunit">
    <text evidence="2">DNA polymerase III contains a core (composed of alpha, epsilon and theta chains) that associates with a tau subunit. This core dimerizes to form the POLIII' complex. PolIII' associates with the gamma complex (composed of gamma, delta, delta', psi and chi chains) and with the beta chain to form the complete DNA polymerase III complex.</text>
</comment>
<dbReference type="FunFam" id="3.30.420.10:FF:000045">
    <property type="entry name" value="3'-5' exonuclease DinG"/>
    <property type="match status" value="1"/>
</dbReference>
<dbReference type="InterPro" id="IPR012337">
    <property type="entry name" value="RNaseH-like_sf"/>
</dbReference>
<dbReference type="GO" id="GO:0003677">
    <property type="term" value="F:DNA binding"/>
    <property type="evidence" value="ECO:0007669"/>
    <property type="project" value="InterPro"/>
</dbReference>
<dbReference type="SMART" id="SM00479">
    <property type="entry name" value="EXOIII"/>
    <property type="match status" value="1"/>
</dbReference>
<keyword evidence="5" id="KW-1185">Reference proteome</keyword>
<dbReference type="PANTHER" id="PTHR30231:SF41">
    <property type="entry name" value="DNA POLYMERASE III SUBUNIT EPSILON"/>
    <property type="match status" value="1"/>
</dbReference>
<dbReference type="GO" id="GO:0008408">
    <property type="term" value="F:3'-5' exonuclease activity"/>
    <property type="evidence" value="ECO:0007669"/>
    <property type="project" value="TreeGrafter"/>
</dbReference>
<dbReference type="NCBIfam" id="TIGR00573">
    <property type="entry name" value="dnaq"/>
    <property type="match status" value="1"/>
</dbReference>
<dbReference type="AlphaFoldDB" id="A0A383U0T5"/>
<dbReference type="EC" id="3.6.4.12" evidence="4"/>
<proteinExistence type="predicted"/>
<evidence type="ECO:0000313" key="5">
    <source>
        <dbReference type="Proteomes" id="UP000262142"/>
    </source>
</evidence>
<dbReference type="EMBL" id="UNSC01000005">
    <property type="protein sequence ID" value="SZD73455.1"/>
    <property type="molecule type" value="Genomic_DNA"/>
</dbReference>
<keyword evidence="4" id="KW-0378">Hydrolase</keyword>
<keyword evidence="4" id="KW-0347">Helicase</keyword>
<dbReference type="Gene3D" id="3.30.420.10">
    <property type="entry name" value="Ribonuclease H-like superfamily/Ribonuclease H"/>
    <property type="match status" value="1"/>
</dbReference>
<name>A0A383U0T5_9FLAO</name>
<dbReference type="InterPro" id="IPR036397">
    <property type="entry name" value="RNaseH_sf"/>
</dbReference>
<sequence>MNFAILDIEATGGKKGTEKIIDIAIYQFDGEKVTDQFASMVNPEREIDKFVQNLTGITQKMVRRAPKFHELAKRIVEITKDCVIVGHGVDFDYRMLRQEFQSLGYNFEHKTLDTLTLSHQFLPNLETYSLGKLCKNLGIPLADRHRAAGDTRATLELFKILLKKDKTKNIIKAFGQNDPKSKQQISKLLQLQRNLPTQSGIYYYLDADGEIFYLQAARNIQMSVNHDFTNESKKSLHIQTRVKEVHFEITGSFFIALLMQMEEEINHQNLIKNRQNYFKFGLFLNPTRIEKLNTTEGIPFLIFPTKNKAYKALDSCETMEENLGNNEEISQGLKNITSNENHFILIDKGRTAEEKSFIEIEKNEILGFGFFKFYNQLEETSVRHAILVPVTSQEITPALVRSWLNFHHFKQKISFKPGENIKLPKENDRKRSKNFR</sequence>
<dbReference type="OrthoDB" id="9803913at2"/>